<dbReference type="GO" id="GO:0043829">
    <property type="term" value="F:tRNA-specific adenosine-37 deaminase activity"/>
    <property type="evidence" value="ECO:0007669"/>
    <property type="project" value="TreeGrafter"/>
</dbReference>
<dbReference type="OMA" id="KILHDCH"/>
<gene>
    <name evidence="2" type="ORF">LAFE_0F17744G</name>
</gene>
<dbReference type="AlphaFoldDB" id="A0A1G4MGE9"/>
<dbReference type="Pfam" id="PF02137">
    <property type="entry name" value="A_deamin"/>
    <property type="match status" value="1"/>
</dbReference>
<feature type="domain" description="A to I editase" evidence="1">
    <location>
        <begin position="55"/>
        <end position="340"/>
    </location>
</feature>
<reference evidence="3" key="1">
    <citation type="submission" date="2016-03" db="EMBL/GenBank/DDBJ databases">
        <authorList>
            <person name="Devillers H."/>
        </authorList>
    </citation>
    <scope>NUCLEOTIDE SEQUENCE [LARGE SCALE GENOMIC DNA]</scope>
</reference>
<dbReference type="OrthoDB" id="10268011at2759"/>
<name>A0A1G4MGE9_LACFM</name>
<protein>
    <submittedName>
        <fullName evidence="2">LAFE_0F17744g1_1</fullName>
    </submittedName>
</protein>
<evidence type="ECO:0000313" key="3">
    <source>
        <dbReference type="Proteomes" id="UP000190831"/>
    </source>
</evidence>
<evidence type="ECO:0000259" key="1">
    <source>
        <dbReference type="PROSITE" id="PS50141"/>
    </source>
</evidence>
<dbReference type="PROSITE" id="PS50141">
    <property type="entry name" value="A_DEAMIN_EDITASE"/>
    <property type="match status" value="1"/>
</dbReference>
<dbReference type="InterPro" id="IPR002466">
    <property type="entry name" value="A_deamin"/>
</dbReference>
<accession>A0A1G4MGE9</accession>
<dbReference type="Proteomes" id="UP000190831">
    <property type="component" value="Chromosome F"/>
</dbReference>
<dbReference type="EMBL" id="LT598490">
    <property type="protein sequence ID" value="SCW02945.1"/>
    <property type="molecule type" value="Genomic_DNA"/>
</dbReference>
<sequence length="381" mass="43225">MTTLANQISAIVNEHYYKLKPTGKPITRSNGVPEWTVLAAVVAIDQFTNKLRLISLATGVKATPDAELRRSNGRILHDCHAEILSLRAFNAVLLEHMYRIRTEGSSEFSDLLEESEDKKLFRIKKNYSFALYISKVPCGDSSMNILEDDDANESLEQFSCQYVDSNNRTLLRGRSNYKKKGFVRTKPGRKDSKITLSKSCSDKLCIRQMTSILNSLTWDLIVEPAFLKYIVIPNLSQSAEIGLRRSFKERLSGLGKMQEIEFLSCTENFCHEKTSELQSPSLLSAILLNIEDGKQAVQEVVLNGVKNGFYVKGSKPLRKNSESSISRLSQWKVYQKLRPIDSQMSYLEFKSTQIARNAIKEKVRIRLSADGWISTKEDDCK</sequence>
<dbReference type="GO" id="GO:0003723">
    <property type="term" value="F:RNA binding"/>
    <property type="evidence" value="ECO:0007669"/>
    <property type="project" value="InterPro"/>
</dbReference>
<keyword evidence="3" id="KW-1185">Reference proteome</keyword>
<dbReference type="PANTHER" id="PTHR47803:SF1">
    <property type="entry name" value="TRNA-SPECIFIC ADENOSINE DEAMINASE 1"/>
    <property type="match status" value="1"/>
</dbReference>
<organism evidence="2 3">
    <name type="scientific">Lachancea fermentati</name>
    <name type="common">Zygosaccharomyces fermentati</name>
    <dbReference type="NCBI Taxonomy" id="4955"/>
    <lineage>
        <taxon>Eukaryota</taxon>
        <taxon>Fungi</taxon>
        <taxon>Dikarya</taxon>
        <taxon>Ascomycota</taxon>
        <taxon>Saccharomycotina</taxon>
        <taxon>Saccharomycetes</taxon>
        <taxon>Saccharomycetales</taxon>
        <taxon>Saccharomycetaceae</taxon>
        <taxon>Lachancea</taxon>
    </lineage>
</organism>
<evidence type="ECO:0000313" key="2">
    <source>
        <dbReference type="EMBL" id="SCW02945.1"/>
    </source>
</evidence>
<dbReference type="SMART" id="SM00552">
    <property type="entry name" value="ADEAMc"/>
    <property type="match status" value="1"/>
</dbReference>
<dbReference type="GO" id="GO:0002100">
    <property type="term" value="P:tRNA wobble adenosine to inosine editing"/>
    <property type="evidence" value="ECO:0007669"/>
    <property type="project" value="InterPro"/>
</dbReference>
<dbReference type="InterPro" id="IPR042935">
    <property type="entry name" value="Tad1"/>
</dbReference>
<dbReference type="PANTHER" id="PTHR47803">
    <property type="entry name" value="TRNA-SPECIFIC ADENOSINE DEAMINASE 1"/>
    <property type="match status" value="1"/>
</dbReference>
<dbReference type="STRING" id="4955.A0A1G4MGE9"/>
<proteinExistence type="predicted"/>